<proteinExistence type="predicted"/>
<dbReference type="HOGENOM" id="CLU_1325560_0_0_12"/>
<dbReference type="EMBL" id="CP006939">
    <property type="protein sequence ID" value="AHC13645.1"/>
    <property type="molecule type" value="Genomic_DNA"/>
</dbReference>
<gene>
    <name evidence="1" type="ORF">L21SP2_0203</name>
</gene>
<organism evidence="1 2">
    <name type="scientific">Salinispira pacifica</name>
    <dbReference type="NCBI Taxonomy" id="1307761"/>
    <lineage>
        <taxon>Bacteria</taxon>
        <taxon>Pseudomonadati</taxon>
        <taxon>Spirochaetota</taxon>
        <taxon>Spirochaetia</taxon>
        <taxon>Spirochaetales</taxon>
        <taxon>Spirochaetaceae</taxon>
        <taxon>Salinispira</taxon>
    </lineage>
</organism>
<name>V5WDG3_9SPIO</name>
<dbReference type="STRING" id="1307761.L21SP2_0203"/>
<accession>V5WDG3</accession>
<dbReference type="Proteomes" id="UP000018680">
    <property type="component" value="Chromosome"/>
</dbReference>
<protein>
    <submittedName>
        <fullName evidence="1">Uncharacterized protein</fullName>
    </submittedName>
</protein>
<dbReference type="RefSeq" id="WP_024266578.1">
    <property type="nucleotide sequence ID" value="NC_023035.1"/>
</dbReference>
<keyword evidence="2" id="KW-1185">Reference proteome</keyword>
<dbReference type="AlphaFoldDB" id="V5WDG3"/>
<reference evidence="1 2" key="1">
    <citation type="journal article" date="2015" name="Stand. Genomic Sci.">
        <title>Complete genome sequence and description of Salinispira pacifica gen. nov., sp. nov., a novel spirochaete isolated form a hypersaline microbial mat.</title>
        <authorList>
            <person name="Ben Hania W."/>
            <person name="Joseph M."/>
            <person name="Schumann P."/>
            <person name="Bunk B."/>
            <person name="Fiebig A."/>
            <person name="Sproer C."/>
            <person name="Klenk H.P."/>
            <person name="Fardeau M.L."/>
            <person name="Spring S."/>
        </authorList>
    </citation>
    <scope>NUCLEOTIDE SEQUENCE [LARGE SCALE GENOMIC DNA]</scope>
    <source>
        <strain evidence="1 2">L21-RPul-D2</strain>
    </source>
</reference>
<evidence type="ECO:0000313" key="2">
    <source>
        <dbReference type="Proteomes" id="UP000018680"/>
    </source>
</evidence>
<evidence type="ECO:0000313" key="1">
    <source>
        <dbReference type="EMBL" id="AHC13645.1"/>
    </source>
</evidence>
<sequence length="207" mass="22432">MADRRKYGTVMLVFFMSLGLSVGLSVEPGGTLFAAPPEIQSVEGYLVATAGPFTGLSSGFEYIRQNSNSDSRSVQLPGILPRESTEGAEEAEGSLEDVYLARYEFMNTDIWVIGSQAWNGFATVPENLLRWRRNTQLCAGRDLLLATGGTHLALSLSASGAVYLILFPDTVLDICRFLDSYQPLASFFNPRGIQNAPVFPGVLGVLP</sequence>
<dbReference type="KEGG" id="slr:L21SP2_0203"/>